<accession>A0ABP7WUW4</accession>
<keyword evidence="2" id="KW-1185">Reference proteome</keyword>
<gene>
    <name evidence="1" type="ORF">GCM10022214_71730</name>
</gene>
<dbReference type="Proteomes" id="UP001500683">
    <property type="component" value="Unassembled WGS sequence"/>
</dbReference>
<organism evidence="1 2">
    <name type="scientific">Actinomadura miaoliensis</name>
    <dbReference type="NCBI Taxonomy" id="430685"/>
    <lineage>
        <taxon>Bacteria</taxon>
        <taxon>Bacillati</taxon>
        <taxon>Actinomycetota</taxon>
        <taxon>Actinomycetes</taxon>
        <taxon>Streptosporangiales</taxon>
        <taxon>Thermomonosporaceae</taxon>
        <taxon>Actinomadura</taxon>
    </lineage>
</organism>
<evidence type="ECO:0000313" key="2">
    <source>
        <dbReference type="Proteomes" id="UP001500683"/>
    </source>
</evidence>
<dbReference type="Gene3D" id="2.30.110.10">
    <property type="entry name" value="Electron Transport, Fmn-binding Protein, Chain A"/>
    <property type="match status" value="1"/>
</dbReference>
<sequence length="143" mass="15324">MNTATGGGGGAVLEELDREECLRLIAPGGVGRVAFNDGEGPAVIPVNYVVDDGTVVFRTDLTGRLSQALRTALKGAQVRIAFEVDRIDEVRHEGWSVMLRGGARQLSDDECVTAAPVEPWPGGERGAHIRMVPSEISGRRIHH</sequence>
<reference evidence="2" key="1">
    <citation type="journal article" date="2019" name="Int. J. Syst. Evol. Microbiol.">
        <title>The Global Catalogue of Microorganisms (GCM) 10K type strain sequencing project: providing services to taxonomists for standard genome sequencing and annotation.</title>
        <authorList>
            <consortium name="The Broad Institute Genomics Platform"/>
            <consortium name="The Broad Institute Genome Sequencing Center for Infectious Disease"/>
            <person name="Wu L."/>
            <person name="Ma J."/>
        </authorList>
    </citation>
    <scope>NUCLEOTIDE SEQUENCE [LARGE SCALE GENOMIC DNA]</scope>
    <source>
        <strain evidence="2">JCM 16702</strain>
    </source>
</reference>
<dbReference type="EMBL" id="BAAAZG010000056">
    <property type="protein sequence ID" value="GAA4097362.1"/>
    <property type="molecule type" value="Genomic_DNA"/>
</dbReference>
<dbReference type="Pfam" id="PF12900">
    <property type="entry name" value="Pyridox_ox_2"/>
    <property type="match status" value="1"/>
</dbReference>
<dbReference type="RefSeq" id="WP_344956479.1">
    <property type="nucleotide sequence ID" value="NZ_BAAAZG010000056.1"/>
</dbReference>
<comment type="caution">
    <text evidence="1">The sequence shown here is derived from an EMBL/GenBank/DDBJ whole genome shotgun (WGS) entry which is preliminary data.</text>
</comment>
<proteinExistence type="predicted"/>
<protein>
    <recommendedName>
        <fullName evidence="3">Pyridoxamine 5'-phosphate oxidase family protein</fullName>
    </recommendedName>
</protein>
<dbReference type="InterPro" id="IPR012349">
    <property type="entry name" value="Split_barrel_FMN-bd"/>
</dbReference>
<dbReference type="InterPro" id="IPR024747">
    <property type="entry name" value="Pyridox_Oxase-rel"/>
</dbReference>
<dbReference type="SUPFAM" id="SSF50475">
    <property type="entry name" value="FMN-binding split barrel"/>
    <property type="match status" value="1"/>
</dbReference>
<name>A0ABP7WUW4_9ACTN</name>
<evidence type="ECO:0008006" key="3">
    <source>
        <dbReference type="Google" id="ProtNLM"/>
    </source>
</evidence>
<evidence type="ECO:0000313" key="1">
    <source>
        <dbReference type="EMBL" id="GAA4097362.1"/>
    </source>
</evidence>